<reference evidence="6 7" key="1">
    <citation type="submission" date="2018-11" db="EMBL/GenBank/DDBJ databases">
        <authorList>
            <person name="Criscuolo A."/>
        </authorList>
    </citation>
    <scope>NUCLEOTIDE SEQUENCE [LARGE SCALE GENOMIC DNA]</scope>
    <source>
        <strain evidence="6">ACIP111625</strain>
    </source>
</reference>
<dbReference type="Gene3D" id="3.90.780.10">
    <property type="entry name" value="5'-Nucleotidase, C-terminal domain"/>
    <property type="match status" value="1"/>
</dbReference>
<dbReference type="GO" id="GO:0009166">
    <property type="term" value="P:nucleotide catabolic process"/>
    <property type="evidence" value="ECO:0007669"/>
    <property type="project" value="InterPro"/>
</dbReference>
<dbReference type="InterPro" id="IPR006179">
    <property type="entry name" value="5_nucleotidase/apyrase"/>
</dbReference>
<keyword evidence="3" id="KW-0378">Hydrolase</keyword>
<dbReference type="Pfam" id="PF00149">
    <property type="entry name" value="Metallophos"/>
    <property type="match status" value="1"/>
</dbReference>
<dbReference type="GO" id="GO:0046872">
    <property type="term" value="F:metal ion binding"/>
    <property type="evidence" value="ECO:0007669"/>
    <property type="project" value="InterPro"/>
</dbReference>
<dbReference type="PROSITE" id="PS00785">
    <property type="entry name" value="5_NUCLEOTIDASE_1"/>
    <property type="match status" value="1"/>
</dbReference>
<evidence type="ECO:0000256" key="2">
    <source>
        <dbReference type="ARBA" id="ARBA00022729"/>
    </source>
</evidence>
<dbReference type="Gene3D" id="3.60.21.10">
    <property type="match status" value="1"/>
</dbReference>
<proteinExistence type="inferred from homology"/>
<keyword evidence="7" id="KW-1185">Reference proteome</keyword>
<organism evidence="6 7">
    <name type="scientific">Pseudogemmobacter humi</name>
    <dbReference type="NCBI Taxonomy" id="2483812"/>
    <lineage>
        <taxon>Bacteria</taxon>
        <taxon>Pseudomonadati</taxon>
        <taxon>Pseudomonadota</taxon>
        <taxon>Alphaproteobacteria</taxon>
        <taxon>Rhodobacterales</taxon>
        <taxon>Paracoccaceae</taxon>
        <taxon>Pseudogemmobacter</taxon>
    </lineage>
</organism>
<dbReference type="InterPro" id="IPR006146">
    <property type="entry name" value="5'-Nucleotdase_CS"/>
</dbReference>
<dbReference type="GO" id="GO:0000166">
    <property type="term" value="F:nucleotide binding"/>
    <property type="evidence" value="ECO:0007669"/>
    <property type="project" value="UniProtKB-KW"/>
</dbReference>
<accession>A0A3P5X9Y8</accession>
<dbReference type="AlphaFoldDB" id="A0A3P5X9Y8"/>
<dbReference type="EMBL" id="UXAW01000051">
    <property type="protein sequence ID" value="VDC25189.1"/>
    <property type="molecule type" value="Genomic_DNA"/>
</dbReference>
<dbReference type="InterPro" id="IPR036907">
    <property type="entry name" value="5'-Nucleotdase_C_sf"/>
</dbReference>
<evidence type="ECO:0000259" key="4">
    <source>
        <dbReference type="Pfam" id="PF00149"/>
    </source>
</evidence>
<dbReference type="RefSeq" id="WP_124085838.1">
    <property type="nucleotide sequence ID" value="NZ_UXAW01000051.1"/>
</dbReference>
<dbReference type="SUPFAM" id="SSF56300">
    <property type="entry name" value="Metallo-dependent phosphatases"/>
    <property type="match status" value="1"/>
</dbReference>
<dbReference type="SUPFAM" id="SSF55816">
    <property type="entry name" value="5'-nucleotidase (syn. UDP-sugar hydrolase), C-terminal domain"/>
    <property type="match status" value="1"/>
</dbReference>
<dbReference type="Pfam" id="PF02872">
    <property type="entry name" value="5_nucleotid_C"/>
    <property type="match status" value="1"/>
</dbReference>
<name>A0A3P5X9Y8_9RHOB</name>
<feature type="domain" description="Calcineurin-like phosphoesterase" evidence="4">
    <location>
        <begin position="35"/>
        <end position="272"/>
    </location>
</feature>
<dbReference type="InterPro" id="IPR004843">
    <property type="entry name" value="Calcineurin-like_PHP"/>
</dbReference>
<keyword evidence="3" id="KW-0547">Nucleotide-binding</keyword>
<dbReference type="PANTHER" id="PTHR11575">
    <property type="entry name" value="5'-NUCLEOTIDASE-RELATED"/>
    <property type="match status" value="1"/>
</dbReference>
<dbReference type="PROSITE" id="PS00786">
    <property type="entry name" value="5_NUCLEOTIDASE_2"/>
    <property type="match status" value="1"/>
</dbReference>
<gene>
    <name evidence="6" type="primary">yfkN_2</name>
    <name evidence="6" type="ORF">XINFAN_01427</name>
</gene>
<comment type="similarity">
    <text evidence="1 3">Belongs to the 5'-nucleotidase family.</text>
</comment>
<dbReference type="PRINTS" id="PR01607">
    <property type="entry name" value="APYRASEFAMLY"/>
</dbReference>
<evidence type="ECO:0000313" key="7">
    <source>
        <dbReference type="Proteomes" id="UP000277498"/>
    </source>
</evidence>
<dbReference type="PANTHER" id="PTHR11575:SF6">
    <property type="entry name" value="2',3'-CYCLIC-NUCLEOTIDE 2'-PHOSPHODIESTERASE_3'-NUCLEOTIDASE"/>
    <property type="match status" value="1"/>
</dbReference>
<dbReference type="InterPro" id="IPR008334">
    <property type="entry name" value="5'-Nucleotdase_C"/>
</dbReference>
<dbReference type="Proteomes" id="UP000277498">
    <property type="component" value="Unassembled WGS sequence"/>
</dbReference>
<keyword evidence="2" id="KW-0732">Signal</keyword>
<evidence type="ECO:0000256" key="1">
    <source>
        <dbReference type="ARBA" id="ARBA00006654"/>
    </source>
</evidence>
<feature type="domain" description="5'-Nucleotidase C-terminal" evidence="5">
    <location>
        <begin position="386"/>
        <end position="557"/>
    </location>
</feature>
<evidence type="ECO:0000259" key="5">
    <source>
        <dbReference type="Pfam" id="PF02872"/>
    </source>
</evidence>
<protein>
    <submittedName>
        <fullName evidence="6">Trifunctional nucleotide phosphoesterase protein YfkN</fullName>
    </submittedName>
</protein>
<evidence type="ECO:0000256" key="3">
    <source>
        <dbReference type="RuleBase" id="RU362119"/>
    </source>
</evidence>
<dbReference type="OrthoDB" id="9803927at2"/>
<evidence type="ECO:0000313" key="6">
    <source>
        <dbReference type="EMBL" id="VDC25189.1"/>
    </source>
</evidence>
<dbReference type="InterPro" id="IPR029052">
    <property type="entry name" value="Metallo-depent_PP-like"/>
</dbReference>
<sequence>MTGPGEVGEVGWPDEVASPPAIAATATPAGCGHLRLIATSDLHAQILSYDYYSNRPLFGSGLARIACLIDEARRDAPASLLLDNGDFLQGSALADPDIAGRRGRVHPAIAAFNTLGYDAAALGNHEFNYGLGFLRQAVAGAGFPVLSANVLTAAGSDPLQDRFLCTPFALVSRRLPGMPDGPRAITIGLLGLTPPEILQWDRRHLEGHILVRPMAEAARAWVPELRRRGADLVVCLAHTGVSASRRTNGSDAQAAAIAAIPGVDAVIAGHSHLTFPDGGGHPDPRIDSLRGRIVGKPVVQPGHEGSHLGIIDLWLRPARQGWQVAQSETRLIHGSESIAGLSARTIRAAAAPLRDSLAPDHRAALSKMRRRLGTTTIPLSTWFAQVADCQALRLIGAAKMHHTRRALAATPWAGLPMVALVTAYRCGGHGGPQHYSDIPPGPLSLRHVFDLYPFPNTVTAEIMTGAGLAARLDRTSAIFNRITPGRPDQMLIDPRVPGFSYEVAVGADYRIDLSQPCLRDRAATPGEGRIRDLGIGGRPLAPDERVVVVTNSYLASAHALASDRLVLDDNRLCTDAIAGYIREAGRIGPHRGGGWSFVPMPGTSLLFDTGSGCAGHLGELAALRPEPVGLTEEGFSRFRLHPE</sequence>
<dbReference type="GO" id="GO:0016788">
    <property type="term" value="F:hydrolase activity, acting on ester bonds"/>
    <property type="evidence" value="ECO:0007669"/>
    <property type="project" value="InterPro"/>
</dbReference>
<dbReference type="GO" id="GO:0030288">
    <property type="term" value="C:outer membrane-bounded periplasmic space"/>
    <property type="evidence" value="ECO:0007669"/>
    <property type="project" value="TreeGrafter"/>
</dbReference>